<dbReference type="Proteomes" id="UP000823790">
    <property type="component" value="Unassembled WGS sequence"/>
</dbReference>
<reference evidence="1 2" key="1">
    <citation type="submission" date="2021-04" db="EMBL/GenBank/DDBJ databases">
        <authorList>
            <person name="Huq M.A."/>
        </authorList>
    </citation>
    <scope>NUCLEOTIDE SEQUENCE [LARGE SCALE GENOMIC DNA]</scope>
    <source>
        <strain evidence="1 2">MAH-13</strain>
    </source>
</reference>
<gene>
    <name evidence="1" type="ORF">J7I44_05830</name>
</gene>
<evidence type="ECO:0000313" key="1">
    <source>
        <dbReference type="EMBL" id="MBP1473809.1"/>
    </source>
</evidence>
<dbReference type="RefSeq" id="WP_209617271.1">
    <property type="nucleotide sequence ID" value="NZ_JAGJRS010000013.1"/>
</dbReference>
<name>A0ABS4DL72_9GAMM</name>
<protein>
    <recommendedName>
        <fullName evidence="3">Sulfotransferase family protein</fullName>
    </recommendedName>
</protein>
<proteinExistence type="predicted"/>
<comment type="caution">
    <text evidence="1">The sequence shown here is derived from an EMBL/GenBank/DDBJ whole genome shotgun (WGS) entry which is preliminary data.</text>
</comment>
<dbReference type="EMBL" id="JAGJRS010000013">
    <property type="protein sequence ID" value="MBP1473809.1"/>
    <property type="molecule type" value="Genomic_DNA"/>
</dbReference>
<evidence type="ECO:0008006" key="3">
    <source>
        <dbReference type="Google" id="ProtNLM"/>
    </source>
</evidence>
<sequence length="287" mass="33948">MFVSDRIVFLELQKTGCTHIRNLLKEIVGGRLVMRHNQAPEEVFTGDRFFLGSVRDPWDWHVSLWAYCCDGRGDLYSNLSTPGIRLRDHGWKRDFFSVLRLVMGMRPNWHTKEWQRTFRDINDPGAFREWVRMLHDPGYWRDIGEGYWRFPVNRFAGLLTWRYMRLFTCRKNQFGTLRAVTTPEQLIEHERQHCFVDRFIRNEHLEADLLEALRAANVEVPAQKVAELMERPKTNTSSKKRGPGYYYDEQTEKLVGDRDRFIVEKFGYLAPSARAACDQAQRARQAI</sequence>
<organism evidence="1 2">
    <name type="scientific">Frateuria flava</name>
    <dbReference type="NCBI Taxonomy" id="2821489"/>
    <lineage>
        <taxon>Bacteria</taxon>
        <taxon>Pseudomonadati</taxon>
        <taxon>Pseudomonadota</taxon>
        <taxon>Gammaproteobacteria</taxon>
        <taxon>Lysobacterales</taxon>
        <taxon>Rhodanobacteraceae</taxon>
        <taxon>Frateuria</taxon>
    </lineage>
</organism>
<keyword evidence="2" id="KW-1185">Reference proteome</keyword>
<accession>A0ABS4DL72</accession>
<evidence type="ECO:0000313" key="2">
    <source>
        <dbReference type="Proteomes" id="UP000823790"/>
    </source>
</evidence>